<dbReference type="AlphaFoldDB" id="A0A3N2CPQ0"/>
<dbReference type="GO" id="GO:0016853">
    <property type="term" value="F:isomerase activity"/>
    <property type="evidence" value="ECO:0007669"/>
    <property type="project" value="UniProtKB-KW"/>
</dbReference>
<proteinExistence type="predicted"/>
<dbReference type="InterPro" id="IPR050553">
    <property type="entry name" value="Thioredoxin_ResA/DsbE_sf"/>
</dbReference>
<evidence type="ECO:0000313" key="7">
    <source>
        <dbReference type="EMBL" id="ROR89497.1"/>
    </source>
</evidence>
<accession>A0A3N2CPQ0</accession>
<keyword evidence="3" id="KW-0812">Transmembrane</keyword>
<evidence type="ECO:0000256" key="2">
    <source>
        <dbReference type="ARBA" id="ARBA00022748"/>
    </source>
</evidence>
<evidence type="ECO:0000313" key="8">
    <source>
        <dbReference type="Proteomes" id="UP000281738"/>
    </source>
</evidence>
<keyword evidence="5" id="KW-0676">Redox-active center</keyword>
<dbReference type="InterPro" id="IPR013766">
    <property type="entry name" value="Thioredoxin_domain"/>
</dbReference>
<protein>
    <submittedName>
        <fullName evidence="7">Thiol-disulfide isomerase/thioredoxin</fullName>
    </submittedName>
</protein>
<dbReference type="PANTHER" id="PTHR42852">
    <property type="entry name" value="THIOL:DISULFIDE INTERCHANGE PROTEIN DSBE"/>
    <property type="match status" value="1"/>
</dbReference>
<reference evidence="7 8" key="1">
    <citation type="submission" date="2018-11" db="EMBL/GenBank/DDBJ databases">
        <title>Sequencing the genomes of 1000 actinobacteria strains.</title>
        <authorList>
            <person name="Klenk H.-P."/>
        </authorList>
    </citation>
    <scope>NUCLEOTIDE SEQUENCE [LARGE SCALE GENOMIC DNA]</scope>
    <source>
        <strain evidence="7 8">DSM 12652</strain>
    </source>
</reference>
<dbReference type="PROSITE" id="PS00194">
    <property type="entry name" value="THIOREDOXIN_1"/>
    <property type="match status" value="1"/>
</dbReference>
<keyword evidence="7" id="KW-0413">Isomerase</keyword>
<dbReference type="GO" id="GO:0017004">
    <property type="term" value="P:cytochrome complex assembly"/>
    <property type="evidence" value="ECO:0007669"/>
    <property type="project" value="UniProtKB-KW"/>
</dbReference>
<dbReference type="InterPro" id="IPR036249">
    <property type="entry name" value="Thioredoxin-like_sf"/>
</dbReference>
<evidence type="ECO:0000256" key="3">
    <source>
        <dbReference type="ARBA" id="ARBA00022968"/>
    </source>
</evidence>
<keyword evidence="4" id="KW-1015">Disulfide bond</keyword>
<organism evidence="7 8">
    <name type="scientific">Nocardioides aurantiacus</name>
    <dbReference type="NCBI Taxonomy" id="86796"/>
    <lineage>
        <taxon>Bacteria</taxon>
        <taxon>Bacillati</taxon>
        <taxon>Actinomycetota</taxon>
        <taxon>Actinomycetes</taxon>
        <taxon>Propionibacteriales</taxon>
        <taxon>Nocardioidaceae</taxon>
        <taxon>Nocardioides</taxon>
    </lineage>
</organism>
<dbReference type="Gene3D" id="3.40.30.10">
    <property type="entry name" value="Glutaredoxin"/>
    <property type="match status" value="1"/>
</dbReference>
<gene>
    <name evidence="7" type="ORF">EDD33_0322</name>
</gene>
<dbReference type="InterPro" id="IPR000866">
    <property type="entry name" value="AhpC/TSA"/>
</dbReference>
<keyword evidence="8" id="KW-1185">Reference proteome</keyword>
<dbReference type="CDD" id="cd02966">
    <property type="entry name" value="TlpA_like_family"/>
    <property type="match status" value="1"/>
</dbReference>
<dbReference type="InterPro" id="IPR017937">
    <property type="entry name" value="Thioredoxin_CS"/>
</dbReference>
<dbReference type="EMBL" id="RKHO01000001">
    <property type="protein sequence ID" value="ROR89497.1"/>
    <property type="molecule type" value="Genomic_DNA"/>
</dbReference>
<dbReference type="GO" id="GO:0016491">
    <property type="term" value="F:oxidoreductase activity"/>
    <property type="evidence" value="ECO:0007669"/>
    <property type="project" value="InterPro"/>
</dbReference>
<keyword evidence="3" id="KW-0735">Signal-anchor</keyword>
<evidence type="ECO:0000256" key="4">
    <source>
        <dbReference type="ARBA" id="ARBA00023157"/>
    </source>
</evidence>
<comment type="caution">
    <text evidence="7">The sequence shown here is derived from an EMBL/GenBank/DDBJ whole genome shotgun (WGS) entry which is preliminary data.</text>
</comment>
<evidence type="ECO:0000256" key="5">
    <source>
        <dbReference type="ARBA" id="ARBA00023284"/>
    </source>
</evidence>
<dbReference type="Pfam" id="PF00578">
    <property type="entry name" value="AhpC-TSA"/>
    <property type="match status" value="1"/>
</dbReference>
<dbReference type="SUPFAM" id="SSF52833">
    <property type="entry name" value="Thioredoxin-like"/>
    <property type="match status" value="1"/>
</dbReference>
<evidence type="ECO:0000259" key="6">
    <source>
        <dbReference type="PROSITE" id="PS51352"/>
    </source>
</evidence>
<keyword evidence="2" id="KW-0201">Cytochrome c-type biogenesis</keyword>
<evidence type="ECO:0000256" key="1">
    <source>
        <dbReference type="ARBA" id="ARBA00004196"/>
    </source>
</evidence>
<dbReference type="PROSITE" id="PS51352">
    <property type="entry name" value="THIOREDOXIN_2"/>
    <property type="match status" value="1"/>
</dbReference>
<dbReference type="Proteomes" id="UP000281738">
    <property type="component" value="Unassembled WGS sequence"/>
</dbReference>
<dbReference type="GO" id="GO:0016209">
    <property type="term" value="F:antioxidant activity"/>
    <property type="evidence" value="ECO:0007669"/>
    <property type="project" value="InterPro"/>
</dbReference>
<comment type="subcellular location">
    <subcellularLocation>
        <location evidence="1">Cell envelope</location>
    </subcellularLocation>
</comment>
<sequence>MLATLVAGAVLVGCSESPETGDQGFVGAEGIVNTLDPGARQQPGEVAGETLEGEQVSVEDYRGRIVVLNVWGSWCPPCRAEAPDLAEAATELAKDDVAFLGINTRDASQDQGLAFQRRYDVPYPSLFDPSGRTLLAFAGTLNPSAIPSTVVLDEQGRVAASIVGPVPSRRTLVDLVEDVRG</sequence>
<feature type="domain" description="Thioredoxin" evidence="6">
    <location>
        <begin position="35"/>
        <end position="181"/>
    </location>
</feature>
<dbReference type="GO" id="GO:0030313">
    <property type="term" value="C:cell envelope"/>
    <property type="evidence" value="ECO:0007669"/>
    <property type="project" value="UniProtKB-SubCell"/>
</dbReference>
<dbReference type="PANTHER" id="PTHR42852:SF6">
    <property type="entry name" value="THIOL:DISULFIDE INTERCHANGE PROTEIN DSBE"/>
    <property type="match status" value="1"/>
</dbReference>
<name>A0A3N2CPQ0_9ACTN</name>